<reference evidence="1" key="1">
    <citation type="submission" date="2018-02" db="EMBL/GenBank/DDBJ databases">
        <title>Rhizophora mucronata_Transcriptome.</title>
        <authorList>
            <person name="Meera S.P."/>
            <person name="Sreeshan A."/>
            <person name="Augustine A."/>
        </authorList>
    </citation>
    <scope>NUCLEOTIDE SEQUENCE</scope>
    <source>
        <tissue evidence="1">Leaf</tissue>
    </source>
</reference>
<organism evidence="1">
    <name type="scientific">Rhizophora mucronata</name>
    <name type="common">Asiatic mangrove</name>
    <dbReference type="NCBI Taxonomy" id="61149"/>
    <lineage>
        <taxon>Eukaryota</taxon>
        <taxon>Viridiplantae</taxon>
        <taxon>Streptophyta</taxon>
        <taxon>Embryophyta</taxon>
        <taxon>Tracheophyta</taxon>
        <taxon>Spermatophyta</taxon>
        <taxon>Magnoliopsida</taxon>
        <taxon>eudicotyledons</taxon>
        <taxon>Gunneridae</taxon>
        <taxon>Pentapetalae</taxon>
        <taxon>rosids</taxon>
        <taxon>fabids</taxon>
        <taxon>Malpighiales</taxon>
        <taxon>Rhizophoraceae</taxon>
        <taxon>Rhizophora</taxon>
    </lineage>
</organism>
<sequence length="64" mass="7417">MGTDSVKYRSCGTACSRKNSRPISIIWSTETIRSPRIKGNLNCSRNSITPLERSIRSRRRQWFT</sequence>
<dbReference type="EMBL" id="GGEC01087359">
    <property type="protein sequence ID" value="MBX67843.1"/>
    <property type="molecule type" value="Transcribed_RNA"/>
</dbReference>
<dbReference type="AlphaFoldDB" id="A0A2P2QLI5"/>
<name>A0A2P2QLI5_RHIMU</name>
<proteinExistence type="predicted"/>
<protein>
    <submittedName>
        <fullName evidence="1">Uncharacterized protein LOC8283432</fullName>
    </submittedName>
</protein>
<accession>A0A2P2QLI5</accession>
<evidence type="ECO:0000313" key="1">
    <source>
        <dbReference type="EMBL" id="MBX67843.1"/>
    </source>
</evidence>